<feature type="domain" description="Leucine-binding protein" evidence="4">
    <location>
        <begin position="28"/>
        <end position="373"/>
    </location>
</feature>
<organism evidence="5 6">
    <name type="scientific">Pollutimonas thiosulfatoxidans</name>
    <dbReference type="NCBI Taxonomy" id="2028345"/>
    <lineage>
        <taxon>Bacteria</taxon>
        <taxon>Pseudomonadati</taxon>
        <taxon>Pseudomonadota</taxon>
        <taxon>Betaproteobacteria</taxon>
        <taxon>Burkholderiales</taxon>
        <taxon>Alcaligenaceae</taxon>
        <taxon>Pollutimonas</taxon>
    </lineage>
</organism>
<dbReference type="SUPFAM" id="SSF53822">
    <property type="entry name" value="Periplasmic binding protein-like I"/>
    <property type="match status" value="1"/>
</dbReference>
<evidence type="ECO:0000313" key="6">
    <source>
        <dbReference type="Proteomes" id="UP000283474"/>
    </source>
</evidence>
<dbReference type="PANTHER" id="PTHR30483:SF6">
    <property type="entry name" value="PERIPLASMIC BINDING PROTEIN OF ABC TRANSPORTER FOR NATURAL AMINO ACIDS"/>
    <property type="match status" value="1"/>
</dbReference>
<evidence type="ECO:0000313" key="5">
    <source>
        <dbReference type="EMBL" id="QAA95366.1"/>
    </source>
</evidence>
<keyword evidence="2 3" id="KW-0732">Signal</keyword>
<dbReference type="KEGG" id="pus:CKA81_16970"/>
<dbReference type="InterPro" id="IPR028082">
    <property type="entry name" value="Peripla_BP_I"/>
</dbReference>
<protein>
    <submittedName>
        <fullName evidence="5">ABC transporter substrate-binding protein</fullName>
    </submittedName>
</protein>
<comment type="similarity">
    <text evidence="1">Belongs to the leucine-binding protein family.</text>
</comment>
<dbReference type="CDD" id="cd06332">
    <property type="entry name" value="PBP1_aromatic_compounds-like"/>
    <property type="match status" value="1"/>
</dbReference>
<dbReference type="Gene3D" id="3.40.50.2300">
    <property type="match status" value="2"/>
</dbReference>
<evidence type="ECO:0000256" key="1">
    <source>
        <dbReference type="ARBA" id="ARBA00010062"/>
    </source>
</evidence>
<feature type="chain" id="PRO_5019442845" evidence="3">
    <location>
        <begin position="26"/>
        <end position="415"/>
    </location>
</feature>
<dbReference type="OrthoDB" id="9177562at2"/>
<accession>A0A410GGD4</accession>
<dbReference type="InterPro" id="IPR051010">
    <property type="entry name" value="BCAA_transport"/>
</dbReference>
<feature type="signal peptide" evidence="3">
    <location>
        <begin position="1"/>
        <end position="25"/>
    </location>
</feature>
<dbReference type="InterPro" id="IPR028081">
    <property type="entry name" value="Leu-bd"/>
</dbReference>
<sequence>MSTKNLTKLVLSLAMSGAMATSASAQDTIRIGGLATLDGPFAVLGQEAFRAMELAFEEAGYQVGGKKIEWVRESSDGRPDVALTKARKLIEQDKVDILVGPVSGGEGLAVKEYAKSAPGRTFVNGFSAAQETTLVSPAENFFRFSTDGGQWQAGLGNYVYDEKGYRKVAVVSGDYSFGYTQVLGFMSEFCAKGGKVPEKVWVPNGTKDFSSAIARIPEDVDAVYVMLGGADAVNFLSQYYQAGSDTPLVAGSNTVEQTVLNTKGPFQRYLEGIPSAHMVADGLDDPAYKQYVETYRKRFPDGLSAPSAPYYGYYVATKAVLAALDEVNGDLSDNQAKFQQALAKVKLDTAFGPVELDENRQAIANIYVTEVARNEDGTLYNKMVRKTSAVNQVLGQDRAQFVARGVPSRDYPACP</sequence>
<evidence type="ECO:0000259" key="4">
    <source>
        <dbReference type="Pfam" id="PF13458"/>
    </source>
</evidence>
<dbReference type="AlphaFoldDB" id="A0A410GGD4"/>
<evidence type="ECO:0000256" key="3">
    <source>
        <dbReference type="SAM" id="SignalP"/>
    </source>
</evidence>
<gene>
    <name evidence="5" type="ORF">CKA81_16970</name>
</gene>
<dbReference type="Proteomes" id="UP000283474">
    <property type="component" value="Chromosome"/>
</dbReference>
<dbReference type="RefSeq" id="WP_128356372.1">
    <property type="nucleotide sequence ID" value="NZ_CP022987.1"/>
</dbReference>
<dbReference type="EMBL" id="CP022987">
    <property type="protein sequence ID" value="QAA95366.1"/>
    <property type="molecule type" value="Genomic_DNA"/>
</dbReference>
<dbReference type="PANTHER" id="PTHR30483">
    <property type="entry name" value="LEUCINE-SPECIFIC-BINDING PROTEIN"/>
    <property type="match status" value="1"/>
</dbReference>
<evidence type="ECO:0000256" key="2">
    <source>
        <dbReference type="ARBA" id="ARBA00022729"/>
    </source>
</evidence>
<proteinExistence type="inferred from homology"/>
<name>A0A410GGD4_9BURK</name>
<dbReference type="Pfam" id="PF13458">
    <property type="entry name" value="Peripla_BP_6"/>
    <property type="match status" value="1"/>
</dbReference>
<reference evidence="5 6" key="1">
    <citation type="submission" date="2017-08" db="EMBL/GenBank/DDBJ databases">
        <authorList>
            <person name="Park S.-J."/>
            <person name="Kim H."/>
        </authorList>
    </citation>
    <scope>NUCLEOTIDE SEQUENCE [LARGE SCALE GENOMIC DNA]</scope>
    <source>
        <strain evidence="6">ye3</strain>
    </source>
</reference>
<keyword evidence="6" id="KW-1185">Reference proteome</keyword>